<evidence type="ECO:0000313" key="2">
    <source>
        <dbReference type="Proteomes" id="UP000076532"/>
    </source>
</evidence>
<accession>A0A166M153</accession>
<dbReference type="InterPro" id="IPR016024">
    <property type="entry name" value="ARM-type_fold"/>
</dbReference>
<dbReference type="AlphaFoldDB" id="A0A166M153"/>
<dbReference type="STRING" id="436010.A0A166M153"/>
<gene>
    <name evidence="1" type="ORF">FIBSPDRAFT_1042955</name>
</gene>
<dbReference type="Proteomes" id="UP000076532">
    <property type="component" value="Unassembled WGS sequence"/>
</dbReference>
<evidence type="ECO:0000313" key="1">
    <source>
        <dbReference type="EMBL" id="KZP23532.1"/>
    </source>
</evidence>
<dbReference type="InterPro" id="IPR013877">
    <property type="entry name" value="YAP-bd/ALF4/Glomulin"/>
</dbReference>
<dbReference type="SUPFAM" id="SSF48371">
    <property type="entry name" value="ARM repeat"/>
    <property type="match status" value="1"/>
</dbReference>
<protein>
    <submittedName>
        <fullName evidence="1">Uncharacterized protein</fullName>
    </submittedName>
</protein>
<dbReference type="Pfam" id="PF08568">
    <property type="entry name" value="Kinetochor_Ybp2"/>
    <property type="match status" value="1"/>
</dbReference>
<organism evidence="1 2">
    <name type="scientific">Athelia psychrophila</name>
    <dbReference type="NCBI Taxonomy" id="1759441"/>
    <lineage>
        <taxon>Eukaryota</taxon>
        <taxon>Fungi</taxon>
        <taxon>Dikarya</taxon>
        <taxon>Basidiomycota</taxon>
        <taxon>Agaricomycotina</taxon>
        <taxon>Agaricomycetes</taxon>
        <taxon>Agaricomycetidae</taxon>
        <taxon>Atheliales</taxon>
        <taxon>Atheliaceae</taxon>
        <taxon>Athelia</taxon>
    </lineage>
</organism>
<dbReference type="InterPro" id="IPR019516">
    <property type="entry name" value="Glomulin/ALF4"/>
</dbReference>
<reference evidence="1 2" key="1">
    <citation type="journal article" date="2016" name="Mol. Biol. Evol.">
        <title>Comparative Genomics of Early-Diverging Mushroom-Forming Fungi Provides Insights into the Origins of Lignocellulose Decay Capabilities.</title>
        <authorList>
            <person name="Nagy L.G."/>
            <person name="Riley R."/>
            <person name="Tritt A."/>
            <person name="Adam C."/>
            <person name="Daum C."/>
            <person name="Floudas D."/>
            <person name="Sun H."/>
            <person name="Yadav J.S."/>
            <person name="Pangilinan J."/>
            <person name="Larsson K.H."/>
            <person name="Matsuura K."/>
            <person name="Barry K."/>
            <person name="Labutti K."/>
            <person name="Kuo R."/>
            <person name="Ohm R.A."/>
            <person name="Bhattacharya S.S."/>
            <person name="Shirouzu T."/>
            <person name="Yoshinaga Y."/>
            <person name="Martin F.M."/>
            <person name="Grigoriev I.V."/>
            <person name="Hibbett D.S."/>
        </authorList>
    </citation>
    <scope>NUCLEOTIDE SEQUENCE [LARGE SCALE GENOMIC DNA]</scope>
    <source>
        <strain evidence="1 2">CBS 109695</strain>
    </source>
</reference>
<sequence>MAFNGIDTLGLSEILEDDRSAALTALLISAAHEDKTGHTLRQIYQEISNLGLSHLLDPLDVIPALVPVGNEAARDILALAGECSSAKEVVVAVQESVERVEAMLSAGSDEDDAETDARRSPASQLDVLISLYTASIPRMKLRKKSASDTISPLMTDLEATVRLLSSRTAPDEGRALVDIVCSAVEAIHKWVISLDGTPEDALKCKNILHTVLESTVLACLPFINASLAQQAFAISSPRIASRIPVKPGKEESESAVRSAMRTTQLLGFDVPALSPNADLITLVYLAHSPSVLPFSPSRLETLLPILVTSIMTNVALDETLAILLYQLNGPSDIPLEVLAALANVIPSLASAHPDPSIRMMTFRLLAQLLARAPQQIHLDILRELTSESEFPQMRSAAIGLVREAVLDGLSKPMGQNIFASPQFMKTFAPILFKLNPPNLLAPGLSPEEFIETSEPSRISESLGLLYVLLLRDKHNQTGIRAREAINNIEVDLLAPLRAFLDSQKSGSHEGDSHNHDDMSFASLEMNLERVYSVLPTLQ</sequence>
<dbReference type="PANTHER" id="PTHR15430">
    <property type="entry name" value="GLOMULIN"/>
    <property type="match status" value="1"/>
</dbReference>
<keyword evidence="2" id="KW-1185">Reference proteome</keyword>
<dbReference type="GO" id="GO:0055105">
    <property type="term" value="F:ubiquitin-protein transferase inhibitor activity"/>
    <property type="evidence" value="ECO:0007669"/>
    <property type="project" value="TreeGrafter"/>
</dbReference>
<proteinExistence type="predicted"/>
<dbReference type="PANTHER" id="PTHR15430:SF1">
    <property type="entry name" value="GLOMULIN"/>
    <property type="match status" value="1"/>
</dbReference>
<name>A0A166M153_9AGAM</name>
<dbReference type="OrthoDB" id="5396786at2759"/>
<dbReference type="EMBL" id="KV417532">
    <property type="protein sequence ID" value="KZP23532.1"/>
    <property type="molecule type" value="Genomic_DNA"/>
</dbReference>
<dbReference type="GO" id="GO:0005737">
    <property type="term" value="C:cytoplasm"/>
    <property type="evidence" value="ECO:0007669"/>
    <property type="project" value="TreeGrafter"/>
</dbReference>